<organism evidence="1 2">
    <name type="scientific">Spiromyces aspiralis</name>
    <dbReference type="NCBI Taxonomy" id="68401"/>
    <lineage>
        <taxon>Eukaryota</taxon>
        <taxon>Fungi</taxon>
        <taxon>Fungi incertae sedis</taxon>
        <taxon>Zoopagomycota</taxon>
        <taxon>Kickxellomycotina</taxon>
        <taxon>Kickxellomycetes</taxon>
        <taxon>Kickxellales</taxon>
        <taxon>Kickxellaceae</taxon>
        <taxon>Spiromyces</taxon>
    </lineage>
</organism>
<name>A0ACC1HSV8_9FUNG</name>
<sequence>MATRSPAEDLELVSKNRCFDGFVFKYQHISRVLGGVTMRFNIFLPLSAIGPSGQNGAIKVPVLYFLSGLTCTEDNMITKSGAIKYLSEEGIALVTPDTSPRNAGVEGEDDSWDLGTGAGFYIDAVTDKWARHYKMYSYIAEELPALINNNFNVGGHGALVLAMRNPGRYRSVSAFAPICNPCECELGQKAFAAYLGNDKSLWEKYDACCLVKEYKGPNLNILLDQGSDDQFLKQGSLLPDHFMAAAENNKECVKIDNHLHPSFDHSYWFVQTFMENHIRFHAKYLKN</sequence>
<proteinExistence type="predicted"/>
<accession>A0ACC1HSV8</accession>
<comment type="caution">
    <text evidence="1">The sequence shown here is derived from an EMBL/GenBank/DDBJ whole genome shotgun (WGS) entry which is preliminary data.</text>
</comment>
<dbReference type="EMBL" id="JAMZIH010001185">
    <property type="protein sequence ID" value="KAJ1678416.1"/>
    <property type="molecule type" value="Genomic_DNA"/>
</dbReference>
<dbReference type="Proteomes" id="UP001145114">
    <property type="component" value="Unassembled WGS sequence"/>
</dbReference>
<keyword evidence="2" id="KW-1185">Reference proteome</keyword>
<protein>
    <submittedName>
        <fullName evidence="1">Uncharacterized protein</fullName>
    </submittedName>
</protein>
<reference evidence="1" key="1">
    <citation type="submission" date="2022-06" db="EMBL/GenBank/DDBJ databases">
        <title>Phylogenomic reconstructions and comparative analyses of Kickxellomycotina fungi.</title>
        <authorList>
            <person name="Reynolds N.K."/>
            <person name="Stajich J.E."/>
            <person name="Barry K."/>
            <person name="Grigoriev I.V."/>
            <person name="Crous P."/>
            <person name="Smith M.E."/>
        </authorList>
    </citation>
    <scope>NUCLEOTIDE SEQUENCE</scope>
    <source>
        <strain evidence="1">RSA 2271</strain>
    </source>
</reference>
<evidence type="ECO:0000313" key="1">
    <source>
        <dbReference type="EMBL" id="KAJ1678416.1"/>
    </source>
</evidence>
<gene>
    <name evidence="1" type="ORF">EV182_004088</name>
</gene>
<evidence type="ECO:0000313" key="2">
    <source>
        <dbReference type="Proteomes" id="UP001145114"/>
    </source>
</evidence>